<comment type="caution">
    <text evidence="1">The sequence shown here is derived from an EMBL/GenBank/DDBJ whole genome shotgun (WGS) entry which is preliminary data.</text>
</comment>
<sequence length="249" mass="27019">MQKLAYSKSLAMVGSGVRFLSIGLLALASVSCAAPNRYMGIYLRSSATEPALQALASRARTGDKQARFDLGNWFERGWGLPTDLDRAQHLYRLAAADMGGTIFIYQPPTHKGGTGHVIAVDTGPVLEGLPEAKSRLTDAAAARGSPTLPPAAAVIEAAYVRWANWACKQMVDVCPDDALVFPVNVRAEKIECDVEIGSHRMRFRPFVLRQGSAMPSYVYAGTPFGRQILDCRGRTKLAEQVQAGDHMPR</sequence>
<name>A0ABT8ZSI4_9SPHN</name>
<evidence type="ECO:0000313" key="2">
    <source>
        <dbReference type="Proteomes" id="UP001176471"/>
    </source>
</evidence>
<keyword evidence="2" id="KW-1185">Reference proteome</keyword>
<accession>A0ABT8ZSI4</accession>
<dbReference type="Gene3D" id="1.25.40.10">
    <property type="entry name" value="Tetratricopeptide repeat domain"/>
    <property type="match status" value="1"/>
</dbReference>
<dbReference type="Proteomes" id="UP001176471">
    <property type="component" value="Unassembled WGS sequence"/>
</dbReference>
<gene>
    <name evidence="1" type="ORF">Q4610_20885</name>
</gene>
<dbReference type="EMBL" id="JAUQOM010000032">
    <property type="protein sequence ID" value="MDO7837499.1"/>
    <property type="molecule type" value="Genomic_DNA"/>
</dbReference>
<reference evidence="1" key="1">
    <citation type="submission" date="2023-07" db="EMBL/GenBank/DDBJ databases">
        <title>Bacterial whole genome sequence for Sphingobium sp. HBC34.</title>
        <authorList>
            <person name="Le V."/>
            <person name="Ko S.-R."/>
            <person name="Ahn C.-Y."/>
            <person name="Oh H.-M."/>
        </authorList>
    </citation>
    <scope>NUCLEOTIDE SEQUENCE</scope>
    <source>
        <strain evidence="1">HBC34</strain>
    </source>
</reference>
<dbReference type="InterPro" id="IPR011990">
    <property type="entry name" value="TPR-like_helical_dom_sf"/>
</dbReference>
<evidence type="ECO:0000313" key="1">
    <source>
        <dbReference type="EMBL" id="MDO7837499.1"/>
    </source>
</evidence>
<dbReference type="SUPFAM" id="SSF81901">
    <property type="entry name" value="HCP-like"/>
    <property type="match status" value="1"/>
</dbReference>
<dbReference type="RefSeq" id="WP_304537761.1">
    <property type="nucleotide sequence ID" value="NZ_JAUQOM010000032.1"/>
</dbReference>
<proteinExistence type="predicted"/>
<dbReference type="PROSITE" id="PS51257">
    <property type="entry name" value="PROKAR_LIPOPROTEIN"/>
    <property type="match status" value="1"/>
</dbReference>
<organism evidence="1 2">
    <name type="scientific">Sphingobium cyanobacteriorum</name>
    <dbReference type="NCBI Taxonomy" id="3063954"/>
    <lineage>
        <taxon>Bacteria</taxon>
        <taxon>Pseudomonadati</taxon>
        <taxon>Pseudomonadota</taxon>
        <taxon>Alphaproteobacteria</taxon>
        <taxon>Sphingomonadales</taxon>
        <taxon>Sphingomonadaceae</taxon>
        <taxon>Sphingobium</taxon>
    </lineage>
</organism>
<protein>
    <submittedName>
        <fullName evidence="1">SEL1-like repeat protein</fullName>
    </submittedName>
</protein>